<evidence type="ECO:0000313" key="2">
    <source>
        <dbReference type="Proteomes" id="UP000658225"/>
    </source>
</evidence>
<dbReference type="InterPro" id="IPR021145">
    <property type="entry name" value="Portal_protein_SPP1_Gp6-like"/>
</dbReference>
<keyword evidence="2" id="KW-1185">Reference proteome</keyword>
<dbReference type="AlphaFoldDB" id="A0A927R574"/>
<reference evidence="1" key="1">
    <citation type="submission" date="2020-10" db="EMBL/GenBank/DDBJ databases">
        <title>Genomic Encyclopedia of Type Strains, Phase IV (KMG-IV): sequencing the most valuable type-strain genomes for metagenomic binning, comparative biology and taxonomic classification.</title>
        <authorList>
            <person name="Goeker M."/>
        </authorList>
    </citation>
    <scope>NUCLEOTIDE SEQUENCE</scope>
    <source>
        <strain evidence="1">DSM 13886</strain>
    </source>
</reference>
<evidence type="ECO:0000313" key="1">
    <source>
        <dbReference type="EMBL" id="MBE1557026.1"/>
    </source>
</evidence>
<accession>A0A927R574</accession>
<gene>
    <name evidence="1" type="ORF">H4683_004154</name>
</gene>
<protein>
    <recommendedName>
        <fullName evidence="3">Phage portal protein</fullName>
    </recommendedName>
</protein>
<evidence type="ECO:0008006" key="3">
    <source>
        <dbReference type="Google" id="ProtNLM"/>
    </source>
</evidence>
<proteinExistence type="predicted"/>
<organism evidence="1 2">
    <name type="scientific">Sporosarcina limicola</name>
    <dbReference type="NCBI Taxonomy" id="34101"/>
    <lineage>
        <taxon>Bacteria</taxon>
        <taxon>Bacillati</taxon>
        <taxon>Bacillota</taxon>
        <taxon>Bacilli</taxon>
        <taxon>Bacillales</taxon>
        <taxon>Caryophanaceae</taxon>
        <taxon>Sporosarcina</taxon>
    </lineage>
</organism>
<comment type="caution">
    <text evidence="1">The sequence shown here is derived from an EMBL/GenBank/DDBJ whole genome shotgun (WGS) entry which is preliminary data.</text>
</comment>
<sequence>MNLEQYIKVKYNNKHDWFLEEVGSVANQQRMADVEKKKDYLMGYHNILNLPSFMYNGESITPRKIVLNTAKTLLQFQAQFLLKNPVVLTGSEVMIDQFNKVNKLGKFNGKNMRILNELLKFGSCSEYIFINKNGYIDSKIIPSDEGTPVWNHHNEMIAFVQSYVFDGISYYTVYTDDTVQEYTNEDGSIRLVSQHANLSELPIYYHTHNEYSEVEGRSALDDFVGLLDNMELLLSKTIDNTYMYSAGIPVVTGQRLTGGAGIPKEVSGGGLSLDDGSTFEFVSNDIDVEAFETLYDKLNQSLLDVSATPAVSMNKTDISNLSEVSIKLLFSLAEVKASENEGYLRDGMMERYDKIRKLLIYKNILISDDEYASLDLLFKYNQPQNETETIANLKTLRELQALSMESLMEHSPYTTDVKQEVSRMNLEGLSGTVIDVDVGVE</sequence>
<dbReference type="Pfam" id="PF05133">
    <property type="entry name" value="SPP1_portal"/>
    <property type="match status" value="1"/>
</dbReference>
<dbReference type="EMBL" id="JADBEL010000045">
    <property type="protein sequence ID" value="MBE1557026.1"/>
    <property type="molecule type" value="Genomic_DNA"/>
</dbReference>
<name>A0A927R574_9BACL</name>
<dbReference type="Proteomes" id="UP000658225">
    <property type="component" value="Unassembled WGS sequence"/>
</dbReference>